<keyword evidence="3" id="KW-0472">Membrane</keyword>
<accession>A0ABT8R4T3</accession>
<gene>
    <name evidence="4" type="ORF">Q0590_11810</name>
</gene>
<reference evidence="4" key="1">
    <citation type="submission" date="2023-07" db="EMBL/GenBank/DDBJ databases">
        <title>The genome sequence of Rhodocytophaga aerolata KACC 12507.</title>
        <authorList>
            <person name="Zhang X."/>
        </authorList>
    </citation>
    <scope>NUCLEOTIDE SEQUENCE</scope>
    <source>
        <strain evidence="4">KACC 12507</strain>
    </source>
</reference>
<dbReference type="SUPFAM" id="SSF51161">
    <property type="entry name" value="Trimeric LpxA-like enzymes"/>
    <property type="match status" value="1"/>
</dbReference>
<protein>
    <submittedName>
        <fullName evidence="4">Acyltransferase</fullName>
        <ecNumber evidence="4">2.3.1.-</ecNumber>
    </submittedName>
</protein>
<dbReference type="RefSeq" id="WP_302037747.1">
    <property type="nucleotide sequence ID" value="NZ_JAUKPO010000005.1"/>
</dbReference>
<dbReference type="Proteomes" id="UP001168528">
    <property type="component" value="Unassembled WGS sequence"/>
</dbReference>
<proteinExistence type="inferred from homology"/>
<dbReference type="InterPro" id="IPR011004">
    <property type="entry name" value="Trimer_LpxA-like_sf"/>
</dbReference>
<keyword evidence="2 4" id="KW-0808">Transferase</keyword>
<evidence type="ECO:0000313" key="4">
    <source>
        <dbReference type="EMBL" id="MDO1446944.1"/>
    </source>
</evidence>
<name>A0ABT8R4T3_9BACT</name>
<dbReference type="Gene3D" id="2.160.10.10">
    <property type="entry name" value="Hexapeptide repeat proteins"/>
    <property type="match status" value="1"/>
</dbReference>
<dbReference type="InterPro" id="IPR001451">
    <property type="entry name" value="Hexapep"/>
</dbReference>
<keyword evidence="3" id="KW-0812">Transmembrane</keyword>
<evidence type="ECO:0000256" key="3">
    <source>
        <dbReference type="SAM" id="Phobius"/>
    </source>
</evidence>
<organism evidence="4 5">
    <name type="scientific">Rhodocytophaga aerolata</name>
    <dbReference type="NCBI Taxonomy" id="455078"/>
    <lineage>
        <taxon>Bacteria</taxon>
        <taxon>Pseudomonadati</taxon>
        <taxon>Bacteroidota</taxon>
        <taxon>Cytophagia</taxon>
        <taxon>Cytophagales</taxon>
        <taxon>Rhodocytophagaceae</taxon>
        <taxon>Rhodocytophaga</taxon>
    </lineage>
</organism>
<dbReference type="EC" id="2.3.1.-" evidence="4"/>
<dbReference type="EMBL" id="JAUKPO010000005">
    <property type="protein sequence ID" value="MDO1446944.1"/>
    <property type="molecule type" value="Genomic_DNA"/>
</dbReference>
<evidence type="ECO:0000313" key="5">
    <source>
        <dbReference type="Proteomes" id="UP001168528"/>
    </source>
</evidence>
<keyword evidence="5" id="KW-1185">Reference proteome</keyword>
<sequence>MPYFIPNSTMATINLFLYSLFFYVFNRFITYIPSYHIRRIFIKNLVAHLGKNNSILMGVELRKPANIHIGDHVIINRNVLLDGRGGKLVIGNNVDIGQETNIWTLEHDVHDDFHSDKGAYVIIEEYVWIASRCTILPGVTIGRGAVVATNAVVTKNVPPMAIVAGVPAKIIGERKSNLMYTLKNRPWFQ</sequence>
<comment type="similarity">
    <text evidence="1">Belongs to the transferase hexapeptide repeat family.</text>
</comment>
<dbReference type="PANTHER" id="PTHR23416">
    <property type="entry name" value="SIALIC ACID SYNTHASE-RELATED"/>
    <property type="match status" value="1"/>
</dbReference>
<evidence type="ECO:0000256" key="2">
    <source>
        <dbReference type="ARBA" id="ARBA00022679"/>
    </source>
</evidence>
<evidence type="ECO:0000256" key="1">
    <source>
        <dbReference type="ARBA" id="ARBA00007274"/>
    </source>
</evidence>
<feature type="transmembrane region" description="Helical" evidence="3">
    <location>
        <begin position="12"/>
        <end position="29"/>
    </location>
</feature>
<dbReference type="GO" id="GO:0016746">
    <property type="term" value="F:acyltransferase activity"/>
    <property type="evidence" value="ECO:0007669"/>
    <property type="project" value="UniProtKB-KW"/>
</dbReference>
<keyword evidence="3" id="KW-1133">Transmembrane helix</keyword>
<dbReference type="Pfam" id="PF00132">
    <property type="entry name" value="Hexapep"/>
    <property type="match status" value="1"/>
</dbReference>
<keyword evidence="4" id="KW-0012">Acyltransferase</keyword>
<dbReference type="PANTHER" id="PTHR23416:SF23">
    <property type="entry name" value="ACETYLTRANSFERASE C18B11.09C-RELATED"/>
    <property type="match status" value="1"/>
</dbReference>
<dbReference type="InterPro" id="IPR051159">
    <property type="entry name" value="Hexapeptide_acetyltransf"/>
</dbReference>
<dbReference type="CDD" id="cd04647">
    <property type="entry name" value="LbH_MAT_like"/>
    <property type="match status" value="1"/>
</dbReference>
<comment type="caution">
    <text evidence="4">The sequence shown here is derived from an EMBL/GenBank/DDBJ whole genome shotgun (WGS) entry which is preliminary data.</text>
</comment>